<keyword evidence="8 10" id="KW-0472">Membrane</keyword>
<dbReference type="GO" id="GO:0006696">
    <property type="term" value="P:ergosterol biosynthetic process"/>
    <property type="evidence" value="ECO:0007669"/>
    <property type="project" value="TreeGrafter"/>
</dbReference>
<comment type="similarity">
    <text evidence="3">Belongs to the flavoprotein pyridine nucleotide cytochrome reductase family.</text>
</comment>
<dbReference type="GO" id="GO:0004128">
    <property type="term" value="F:cytochrome-b5 reductase activity, acting on NAD(P)H"/>
    <property type="evidence" value="ECO:0007669"/>
    <property type="project" value="TreeGrafter"/>
</dbReference>
<dbReference type="Proteomes" id="UP001217918">
    <property type="component" value="Unassembled WGS sequence"/>
</dbReference>
<feature type="binding site" evidence="9">
    <location>
        <position position="116"/>
    </location>
    <ligand>
        <name>FAD</name>
        <dbReference type="ChEBI" id="CHEBI:57692"/>
    </ligand>
</feature>
<evidence type="ECO:0000313" key="13">
    <source>
        <dbReference type="Proteomes" id="UP001217918"/>
    </source>
</evidence>
<evidence type="ECO:0000256" key="9">
    <source>
        <dbReference type="PIRSR" id="PIRSR601834-1"/>
    </source>
</evidence>
<comment type="caution">
    <text evidence="12">The sequence shown here is derived from an EMBL/GenBank/DDBJ whole genome shotgun (WGS) entry which is preliminary data.</text>
</comment>
<keyword evidence="13" id="KW-1185">Reference proteome</keyword>
<dbReference type="Gene3D" id="2.40.30.10">
    <property type="entry name" value="Translation factors"/>
    <property type="match status" value="1"/>
</dbReference>
<feature type="binding site" evidence="9">
    <location>
        <position position="126"/>
    </location>
    <ligand>
        <name>FAD</name>
        <dbReference type="ChEBI" id="CHEBI:57692"/>
    </ligand>
</feature>
<evidence type="ECO:0000256" key="1">
    <source>
        <dbReference type="ARBA" id="ARBA00001974"/>
    </source>
</evidence>
<dbReference type="InterPro" id="IPR017927">
    <property type="entry name" value="FAD-bd_FR_type"/>
</dbReference>
<feature type="binding site" evidence="9">
    <location>
        <position position="118"/>
    </location>
    <ligand>
        <name>FAD</name>
        <dbReference type="ChEBI" id="CHEBI:57692"/>
    </ligand>
</feature>
<feature type="domain" description="FAD-binding FR-type" evidence="11">
    <location>
        <begin position="45"/>
        <end position="157"/>
    </location>
</feature>
<dbReference type="InterPro" id="IPR017938">
    <property type="entry name" value="Riboflavin_synthase-like_b-brl"/>
</dbReference>
<dbReference type="CDD" id="cd06183">
    <property type="entry name" value="cyt_b5_reduct_like"/>
    <property type="match status" value="1"/>
</dbReference>
<dbReference type="Pfam" id="PF00970">
    <property type="entry name" value="FAD_binding_6"/>
    <property type="match status" value="1"/>
</dbReference>
<dbReference type="PANTHER" id="PTHR19370:SF101">
    <property type="entry name" value="NADH-CYTOCHROME B5 REDUCTASE"/>
    <property type="match status" value="1"/>
</dbReference>
<dbReference type="EMBL" id="JAQQPM010000004">
    <property type="protein sequence ID" value="KAK2071052.1"/>
    <property type="molecule type" value="Genomic_DNA"/>
</dbReference>
<feature type="binding site" evidence="9">
    <location>
        <position position="99"/>
    </location>
    <ligand>
        <name>FAD</name>
        <dbReference type="ChEBI" id="CHEBI:57692"/>
    </ligand>
</feature>
<feature type="binding site" evidence="9">
    <location>
        <position position="101"/>
    </location>
    <ligand>
        <name>FAD</name>
        <dbReference type="ChEBI" id="CHEBI:57692"/>
    </ligand>
</feature>
<gene>
    <name evidence="12" type="ORF">P8C59_005507</name>
</gene>
<evidence type="ECO:0000256" key="8">
    <source>
        <dbReference type="ARBA" id="ARBA00023136"/>
    </source>
</evidence>
<dbReference type="FunFam" id="3.40.50.80:FF:000009">
    <property type="entry name" value="NADH-cytochrome b5 reductase"/>
    <property type="match status" value="1"/>
</dbReference>
<dbReference type="SUPFAM" id="SSF52343">
    <property type="entry name" value="Ferredoxin reductase-like, C-terminal NADP-linked domain"/>
    <property type="match status" value="1"/>
</dbReference>
<dbReference type="PROSITE" id="PS51384">
    <property type="entry name" value="FAD_FR"/>
    <property type="match status" value="1"/>
</dbReference>
<evidence type="ECO:0000256" key="2">
    <source>
        <dbReference type="ARBA" id="ARBA00004370"/>
    </source>
</evidence>
<dbReference type="InterPro" id="IPR039261">
    <property type="entry name" value="FNR_nucleotide-bd"/>
</dbReference>
<dbReference type="Gene3D" id="3.40.50.80">
    <property type="entry name" value="Nucleotide-binding domain of ferredoxin-NADP reductase (FNR) module"/>
    <property type="match status" value="1"/>
</dbReference>
<proteinExistence type="inferred from homology"/>
<feature type="transmembrane region" description="Helical" evidence="10">
    <location>
        <begin position="6"/>
        <end position="22"/>
    </location>
</feature>
<evidence type="ECO:0000256" key="7">
    <source>
        <dbReference type="ARBA" id="ARBA00023027"/>
    </source>
</evidence>
<dbReference type="InterPro" id="IPR008333">
    <property type="entry name" value="Cbr1-like_FAD-bd_dom"/>
</dbReference>
<dbReference type="Pfam" id="PF00175">
    <property type="entry name" value="NAD_binding_1"/>
    <property type="match status" value="1"/>
</dbReference>
<sequence>MSVPVPFVVGVAVAGVGLYAMYNRKGPGGKAADGTYTGKPIFSSFGFHSLTVQSTEMVTHNTKRVRFELPDSSQPCGLTVSSAVLTFAFPGGGWIPCVRPYTPVNDLDEPGVLDLLVKQYPNGRQSTHIHALLPGDTLTMAPLKVVTYKPNQHERVALVAGGAGITPMYQLARGILANPADRTVVTLVWGVNGDRDIFLADELAALERAHPGRFTAHYVVSEPEAGSPHRKGRVTAQLLDKLGLDARRHENRDIKVFVSGPPAMEKAIVGSRGWLRGGDKGVLAELGYEPGQVYKF</sequence>
<evidence type="ECO:0000256" key="4">
    <source>
        <dbReference type="ARBA" id="ARBA00022630"/>
    </source>
</evidence>
<keyword evidence="5 9" id="KW-0274">FAD</keyword>
<dbReference type="GO" id="GO:0016020">
    <property type="term" value="C:membrane"/>
    <property type="evidence" value="ECO:0007669"/>
    <property type="project" value="UniProtKB-SubCell"/>
</dbReference>
<evidence type="ECO:0000256" key="3">
    <source>
        <dbReference type="ARBA" id="ARBA00006105"/>
    </source>
</evidence>
<keyword evidence="10" id="KW-0812">Transmembrane</keyword>
<evidence type="ECO:0000259" key="11">
    <source>
        <dbReference type="PROSITE" id="PS51384"/>
    </source>
</evidence>
<evidence type="ECO:0000256" key="5">
    <source>
        <dbReference type="ARBA" id="ARBA00022827"/>
    </source>
</evidence>
<feature type="binding site" evidence="9">
    <location>
        <position position="100"/>
    </location>
    <ligand>
        <name>FAD</name>
        <dbReference type="ChEBI" id="CHEBI:57692"/>
    </ligand>
</feature>
<dbReference type="SUPFAM" id="SSF63380">
    <property type="entry name" value="Riboflavin synthase domain-like"/>
    <property type="match status" value="1"/>
</dbReference>
<keyword evidence="7" id="KW-0520">NAD</keyword>
<comment type="subcellular location">
    <subcellularLocation>
        <location evidence="2">Membrane</location>
    </subcellularLocation>
</comment>
<evidence type="ECO:0000256" key="10">
    <source>
        <dbReference type="SAM" id="Phobius"/>
    </source>
</evidence>
<protein>
    <recommendedName>
        <fullName evidence="11">FAD-binding FR-type domain-containing protein</fullName>
    </recommendedName>
</protein>
<dbReference type="PANTHER" id="PTHR19370">
    <property type="entry name" value="NADH-CYTOCHROME B5 REDUCTASE"/>
    <property type="match status" value="1"/>
</dbReference>
<keyword evidence="4 9" id="KW-0285">Flavoprotein</keyword>
<keyword evidence="6" id="KW-0560">Oxidoreductase</keyword>
<accession>A0AAD9I652</accession>
<feature type="binding site" evidence="9">
    <location>
        <position position="166"/>
    </location>
    <ligand>
        <name>FAD</name>
        <dbReference type="ChEBI" id="CHEBI:57692"/>
    </ligand>
</feature>
<dbReference type="AlphaFoldDB" id="A0AAD9I652"/>
<organism evidence="12 13">
    <name type="scientific">Phyllachora maydis</name>
    <dbReference type="NCBI Taxonomy" id="1825666"/>
    <lineage>
        <taxon>Eukaryota</taxon>
        <taxon>Fungi</taxon>
        <taxon>Dikarya</taxon>
        <taxon>Ascomycota</taxon>
        <taxon>Pezizomycotina</taxon>
        <taxon>Sordariomycetes</taxon>
        <taxon>Sordariomycetidae</taxon>
        <taxon>Phyllachorales</taxon>
        <taxon>Phyllachoraceae</taxon>
        <taxon>Phyllachora</taxon>
    </lineage>
</organism>
<comment type="cofactor">
    <cofactor evidence="1 9">
        <name>FAD</name>
        <dbReference type="ChEBI" id="CHEBI:57692"/>
    </cofactor>
</comment>
<reference evidence="12" key="1">
    <citation type="journal article" date="2023" name="Mol. Plant Microbe Interact.">
        <title>Elucidating the Obligate Nature and Biological Capacity of an Invasive Fungal Corn Pathogen.</title>
        <authorList>
            <person name="MacCready J.S."/>
            <person name="Roggenkamp E.M."/>
            <person name="Gdanetz K."/>
            <person name="Chilvers M.I."/>
        </authorList>
    </citation>
    <scope>NUCLEOTIDE SEQUENCE</scope>
    <source>
        <strain evidence="12">PM02</strain>
    </source>
</reference>
<name>A0AAD9I652_9PEZI</name>
<keyword evidence="10" id="KW-1133">Transmembrane helix</keyword>
<dbReference type="InterPro" id="IPR001834">
    <property type="entry name" value="CBR-like"/>
</dbReference>
<dbReference type="PRINTS" id="PR00406">
    <property type="entry name" value="CYTB5RDTASE"/>
</dbReference>
<evidence type="ECO:0000256" key="6">
    <source>
        <dbReference type="ARBA" id="ARBA00023002"/>
    </source>
</evidence>
<evidence type="ECO:0000313" key="12">
    <source>
        <dbReference type="EMBL" id="KAK2071052.1"/>
    </source>
</evidence>
<dbReference type="InterPro" id="IPR001433">
    <property type="entry name" value="OxRdtase_FAD/NAD-bd"/>
</dbReference>